<keyword evidence="4" id="KW-1185">Reference proteome</keyword>
<dbReference type="PANTHER" id="PTHR39963:SF1">
    <property type="entry name" value="MNMC-LIKE METHYLTRANSFERASE DOMAIN-CONTAINING PROTEIN"/>
    <property type="match status" value="1"/>
</dbReference>
<dbReference type="STRING" id="65393.PCC7424_5281"/>
<dbReference type="Gene3D" id="3.40.50.150">
    <property type="entry name" value="Vaccinia Virus protein VP39"/>
    <property type="match status" value="1"/>
</dbReference>
<proteinExistence type="predicted"/>
<dbReference type="AlphaFoldDB" id="B7KIE2"/>
<organism evidence="3 4">
    <name type="scientific">Gloeothece citriformis (strain PCC 7424)</name>
    <name type="common">Cyanothece sp. (strain PCC 7424)</name>
    <dbReference type="NCBI Taxonomy" id="65393"/>
    <lineage>
        <taxon>Bacteria</taxon>
        <taxon>Bacillati</taxon>
        <taxon>Cyanobacteriota</taxon>
        <taxon>Cyanophyceae</taxon>
        <taxon>Oscillatoriophycideae</taxon>
        <taxon>Chroococcales</taxon>
        <taxon>Aphanothecaceae</taxon>
        <taxon>Gloeothece</taxon>
        <taxon>Gloeothece citriformis</taxon>
    </lineage>
</organism>
<feature type="domain" description="MnmC-like methyltransferase" evidence="2">
    <location>
        <begin position="105"/>
        <end position="229"/>
    </location>
</feature>
<sequence>MTATPSSNFFPQLTADGSYTFFSQEFDEAFHSFSGAKQEAEKKFVEPCLIAQKAKASSSIKLLDICYGLGYNTASALDTIWTVNPQCHVDLIGLELDLNVAQVAIAHQLLQDWKSPIPDLLTLLVETGQVTTPQLQAHLLIGDARATIQQVYQTRFQADAIFLDPFSATKCPQLWTVEFLAIVAQCLTPQGRLATYSCAAAVRTALALAGLNIGSTRGVGRRSPGTLASFADLEQYPLSEKEQQHLQTRAGIPYRDPLLLDDTTVICSRRQTEQQSSDLEPTSQWKKRWTKAE</sequence>
<feature type="compositionally biased region" description="Polar residues" evidence="1">
    <location>
        <begin position="273"/>
        <end position="284"/>
    </location>
</feature>
<accession>B7KIE2</accession>
<reference evidence="4" key="1">
    <citation type="journal article" date="2011" name="MBio">
        <title>Novel metabolic attributes of the genus Cyanothece, comprising a group of unicellular nitrogen-fixing Cyanobacteria.</title>
        <authorList>
            <person name="Bandyopadhyay A."/>
            <person name="Elvitigala T."/>
            <person name="Welsh E."/>
            <person name="Stockel J."/>
            <person name="Liberton M."/>
            <person name="Min H."/>
            <person name="Sherman L.A."/>
            <person name="Pakrasi H.B."/>
        </authorList>
    </citation>
    <scope>NUCLEOTIDE SEQUENCE [LARGE SCALE GENOMIC DNA]</scope>
    <source>
        <strain evidence="4">PCC 7424</strain>
    </source>
</reference>
<evidence type="ECO:0000259" key="2">
    <source>
        <dbReference type="Pfam" id="PF05430"/>
    </source>
</evidence>
<feature type="region of interest" description="Disordered" evidence="1">
    <location>
        <begin position="270"/>
        <end position="293"/>
    </location>
</feature>
<dbReference type="Proteomes" id="UP000002384">
    <property type="component" value="Chromosome"/>
</dbReference>
<gene>
    <name evidence="3" type="ordered locus">PCC7424_5281</name>
</gene>
<evidence type="ECO:0000313" key="3">
    <source>
        <dbReference type="EMBL" id="ACK73629.1"/>
    </source>
</evidence>
<dbReference type="GO" id="GO:0016645">
    <property type="term" value="F:oxidoreductase activity, acting on the CH-NH group of donors"/>
    <property type="evidence" value="ECO:0007669"/>
    <property type="project" value="InterPro"/>
</dbReference>
<dbReference type="OrthoDB" id="9786494at2"/>
<dbReference type="Pfam" id="PF05430">
    <property type="entry name" value="Methyltransf_30"/>
    <property type="match status" value="1"/>
</dbReference>
<dbReference type="PANTHER" id="PTHR39963">
    <property type="entry name" value="SLL0983 PROTEIN"/>
    <property type="match status" value="1"/>
</dbReference>
<name>B7KIE2_GLOC7</name>
<protein>
    <recommendedName>
        <fullName evidence="2">MnmC-like methyltransferase domain-containing protein</fullName>
    </recommendedName>
</protein>
<evidence type="ECO:0000256" key="1">
    <source>
        <dbReference type="SAM" id="MobiDB-lite"/>
    </source>
</evidence>
<dbReference type="RefSeq" id="WP_015957207.1">
    <property type="nucleotide sequence ID" value="NC_011729.1"/>
</dbReference>
<dbReference type="EMBL" id="CP001291">
    <property type="protein sequence ID" value="ACK73629.1"/>
    <property type="molecule type" value="Genomic_DNA"/>
</dbReference>
<dbReference type="HOGENOM" id="CLU_061971_0_1_3"/>
<dbReference type="KEGG" id="cyc:PCC7424_5281"/>
<dbReference type="SUPFAM" id="SSF53335">
    <property type="entry name" value="S-adenosyl-L-methionine-dependent methyltransferases"/>
    <property type="match status" value="1"/>
</dbReference>
<dbReference type="InterPro" id="IPR029063">
    <property type="entry name" value="SAM-dependent_MTases_sf"/>
</dbReference>
<dbReference type="InterPro" id="IPR008471">
    <property type="entry name" value="MnmC-like_methylTransf"/>
</dbReference>
<dbReference type="eggNOG" id="COG4121">
    <property type="taxonomic scope" value="Bacteria"/>
</dbReference>
<evidence type="ECO:0000313" key="4">
    <source>
        <dbReference type="Proteomes" id="UP000002384"/>
    </source>
</evidence>